<gene>
    <name evidence="3" type="ORF">RB636_18010</name>
</gene>
<feature type="chain" id="PRO_5045255023" description="Secreted protein" evidence="2">
    <location>
        <begin position="28"/>
        <end position="167"/>
    </location>
</feature>
<evidence type="ECO:0000256" key="1">
    <source>
        <dbReference type="SAM" id="MobiDB-lite"/>
    </source>
</evidence>
<proteinExistence type="predicted"/>
<organism evidence="3 4">
    <name type="scientific">Streptomyces chrestomyceticus</name>
    <dbReference type="NCBI Taxonomy" id="68185"/>
    <lineage>
        <taxon>Bacteria</taxon>
        <taxon>Bacillati</taxon>
        <taxon>Actinomycetota</taxon>
        <taxon>Actinomycetes</taxon>
        <taxon>Kitasatosporales</taxon>
        <taxon>Streptomycetaceae</taxon>
        <taxon>Streptomyces</taxon>
    </lineage>
</organism>
<dbReference type="Proteomes" id="UP001348265">
    <property type="component" value="Unassembled WGS sequence"/>
</dbReference>
<evidence type="ECO:0000256" key="2">
    <source>
        <dbReference type="SAM" id="SignalP"/>
    </source>
</evidence>
<protein>
    <recommendedName>
        <fullName evidence="5">Secreted protein</fullName>
    </recommendedName>
</protein>
<dbReference type="EMBL" id="JAVFKM010000008">
    <property type="protein sequence ID" value="MEF3115066.1"/>
    <property type="molecule type" value="Genomic_DNA"/>
</dbReference>
<comment type="caution">
    <text evidence="3">The sequence shown here is derived from an EMBL/GenBank/DDBJ whole genome shotgun (WGS) entry which is preliminary data.</text>
</comment>
<evidence type="ECO:0000313" key="3">
    <source>
        <dbReference type="EMBL" id="MEF3115066.1"/>
    </source>
</evidence>
<dbReference type="PROSITE" id="PS51257">
    <property type="entry name" value="PROKAR_LIPOPROTEIN"/>
    <property type="match status" value="1"/>
</dbReference>
<reference evidence="3 4" key="1">
    <citation type="submission" date="2023-08" db="EMBL/GenBank/DDBJ databases">
        <authorList>
            <person name="Sharma P."/>
            <person name="Verma V."/>
            <person name="Mohan M.K."/>
            <person name="Dubey A.K."/>
        </authorList>
    </citation>
    <scope>NUCLEOTIDE SEQUENCE [LARGE SCALE GENOMIC DNA]</scope>
    <source>
        <strain evidence="3 4">ADP4</strain>
    </source>
</reference>
<feature type="compositionally biased region" description="Basic and acidic residues" evidence="1">
    <location>
        <begin position="152"/>
        <end position="161"/>
    </location>
</feature>
<evidence type="ECO:0008006" key="5">
    <source>
        <dbReference type="Google" id="ProtNLM"/>
    </source>
</evidence>
<keyword evidence="2" id="KW-0732">Signal</keyword>
<keyword evidence="4" id="KW-1185">Reference proteome</keyword>
<accession>A0ABU7WU83</accession>
<sequence>MRITRRLIVTGAVFAACAATAVTVAQATGNPATATVTVADAEPGSAVEDFSYPNADKIKKERGIDLKRGDGHIMLVDCNNDGRLMTIWSRTVGQVCFRVTGDTGYLSLSIPKVYGVKADADHKANMTLITDGSKQNIALGKNETGSAGETSDPERRPHDLIEISTSK</sequence>
<feature type="region of interest" description="Disordered" evidence="1">
    <location>
        <begin position="137"/>
        <end position="167"/>
    </location>
</feature>
<name>A0ABU7WU83_9ACTN</name>
<feature type="signal peptide" evidence="2">
    <location>
        <begin position="1"/>
        <end position="27"/>
    </location>
</feature>
<dbReference type="RefSeq" id="WP_331787349.1">
    <property type="nucleotide sequence ID" value="NZ_JAVFKM010000008.1"/>
</dbReference>
<evidence type="ECO:0000313" key="4">
    <source>
        <dbReference type="Proteomes" id="UP001348265"/>
    </source>
</evidence>